<dbReference type="AlphaFoldDB" id="A0AA37SVH1"/>
<evidence type="ECO:0000256" key="11">
    <source>
        <dbReference type="ARBA" id="ARBA00022840"/>
    </source>
</evidence>
<dbReference type="InterPro" id="IPR004101">
    <property type="entry name" value="Mur_ligase_C"/>
</dbReference>
<proteinExistence type="inferred from homology"/>
<sequence length="477" mass="52006">MSKTLAQWLTFIEQSHPKEIDMGLSRTKQVLDNLNLDMRELSVITVAGTNGKGTTCGTIESILNACDISTGRYASPHMQRFNERIVVNQQEVSDSVICSAFEKVHEAQGATPLTYFEYATLAALVCFCDANVKVIILEVGLGGRLDATNVIDADVAVLTSIGLDHQDWLGDSLQGIANEKAGIIKPKSKVVIGFKPSEIGISYSKHLFITEQQDVLKYGQDYSVLEETLSSGEVGTRSGEINAPLLTLSDVGNADLVNADVVNTISIQRYSWQNPQVPAQNVMTALASVWQLTHVLAHIDRELQEQLLVGLKNATLVANAVNKVRLPGRVQTLNNKPLVIADVAHNQQAATYLHAQLLKYQYLQVKKIGQDINVYFVVGMLKDKNIEATLEVMSTIGANWYVCSIGTYRGESAQRLVSYLAKKQGSSNTQDIMAFDSIKEGVAAALESAKPTDIICIFGSFVTVADAIPLFLNTEVV</sequence>
<evidence type="ECO:0000256" key="20">
    <source>
        <dbReference type="ARBA" id="ARBA00049161"/>
    </source>
</evidence>
<dbReference type="SUPFAM" id="SSF53623">
    <property type="entry name" value="MurD-like peptide ligases, catalytic domain"/>
    <property type="match status" value="1"/>
</dbReference>
<comment type="caution">
    <text evidence="23">The sequence shown here is derived from an EMBL/GenBank/DDBJ whole genome shotgun (WGS) entry which is preliminary data.</text>
</comment>
<keyword evidence="13" id="KW-0289">Folate biosynthesis</keyword>
<comment type="catalytic activity">
    <reaction evidence="17">
        <text>(6S)-5,6,7,8-tetrahydrofolyl-(gamma-L-Glu)(n) + L-glutamate + ATP = (6S)-5,6,7,8-tetrahydrofolyl-(gamma-L-Glu)(n+1) + ADP + phosphate + H(+)</text>
        <dbReference type="Rhea" id="RHEA:10580"/>
        <dbReference type="Rhea" id="RHEA-COMP:14738"/>
        <dbReference type="Rhea" id="RHEA-COMP:14740"/>
        <dbReference type="ChEBI" id="CHEBI:15378"/>
        <dbReference type="ChEBI" id="CHEBI:29985"/>
        <dbReference type="ChEBI" id="CHEBI:30616"/>
        <dbReference type="ChEBI" id="CHEBI:43474"/>
        <dbReference type="ChEBI" id="CHEBI:141005"/>
        <dbReference type="ChEBI" id="CHEBI:456216"/>
        <dbReference type="EC" id="6.3.2.17"/>
    </reaction>
</comment>
<organism evidence="23 24">
    <name type="scientific">Agaribacter marinus</name>
    <dbReference type="NCBI Taxonomy" id="1431249"/>
    <lineage>
        <taxon>Bacteria</taxon>
        <taxon>Pseudomonadati</taxon>
        <taxon>Pseudomonadota</taxon>
        <taxon>Gammaproteobacteria</taxon>
        <taxon>Alteromonadales</taxon>
        <taxon>Alteromonadaceae</taxon>
        <taxon>Agaribacter</taxon>
    </lineage>
</organism>
<evidence type="ECO:0000256" key="16">
    <source>
        <dbReference type="ARBA" id="ARBA00032510"/>
    </source>
</evidence>
<evidence type="ECO:0000256" key="17">
    <source>
        <dbReference type="ARBA" id="ARBA00047493"/>
    </source>
</evidence>
<dbReference type="GO" id="GO:0008841">
    <property type="term" value="F:dihydrofolate synthase activity"/>
    <property type="evidence" value="ECO:0007669"/>
    <property type="project" value="UniProtKB-EC"/>
</dbReference>
<comment type="catalytic activity">
    <reaction evidence="20">
        <text>7,8-dihydropteroate + L-glutamate + ATP = 7,8-dihydrofolate + ADP + phosphate + H(+)</text>
        <dbReference type="Rhea" id="RHEA:23584"/>
        <dbReference type="ChEBI" id="CHEBI:15378"/>
        <dbReference type="ChEBI" id="CHEBI:17839"/>
        <dbReference type="ChEBI" id="CHEBI:29985"/>
        <dbReference type="ChEBI" id="CHEBI:30616"/>
        <dbReference type="ChEBI" id="CHEBI:43474"/>
        <dbReference type="ChEBI" id="CHEBI:57451"/>
        <dbReference type="ChEBI" id="CHEBI:456216"/>
        <dbReference type="EC" id="6.3.2.12"/>
    </reaction>
</comment>
<dbReference type="GO" id="GO:0005524">
    <property type="term" value="F:ATP binding"/>
    <property type="evidence" value="ECO:0007669"/>
    <property type="project" value="UniProtKB-KW"/>
</dbReference>
<evidence type="ECO:0000256" key="7">
    <source>
        <dbReference type="ARBA" id="ARBA00019357"/>
    </source>
</evidence>
<dbReference type="InterPro" id="IPR001645">
    <property type="entry name" value="Folylpolyglutamate_synth"/>
</dbReference>
<dbReference type="PANTHER" id="PTHR11136:SF0">
    <property type="entry name" value="DIHYDROFOLATE SYNTHETASE-RELATED"/>
    <property type="match status" value="1"/>
</dbReference>
<dbReference type="Pfam" id="PF02875">
    <property type="entry name" value="Mur_ligase_C"/>
    <property type="match status" value="1"/>
</dbReference>
<comment type="catalytic activity">
    <reaction evidence="19">
        <text>(6R)-5,10-methylenetetrahydrofolyl-(gamma-L-Glu)(n) + L-glutamate + ATP = (6R)-5,10-methylenetetrahydrofolyl-(gamma-L-Glu)(n+1) + ADP + phosphate + H(+)</text>
        <dbReference type="Rhea" id="RHEA:51912"/>
        <dbReference type="Rhea" id="RHEA-COMP:13257"/>
        <dbReference type="Rhea" id="RHEA-COMP:13258"/>
        <dbReference type="ChEBI" id="CHEBI:15378"/>
        <dbReference type="ChEBI" id="CHEBI:29985"/>
        <dbReference type="ChEBI" id="CHEBI:30616"/>
        <dbReference type="ChEBI" id="CHEBI:43474"/>
        <dbReference type="ChEBI" id="CHEBI:136572"/>
        <dbReference type="ChEBI" id="CHEBI:456216"/>
        <dbReference type="EC" id="6.3.2.17"/>
    </reaction>
</comment>
<evidence type="ECO:0000259" key="22">
    <source>
        <dbReference type="Pfam" id="PF08245"/>
    </source>
</evidence>
<dbReference type="SUPFAM" id="SSF53244">
    <property type="entry name" value="MurD-like peptide ligases, peptide-binding domain"/>
    <property type="match status" value="1"/>
</dbReference>
<dbReference type="GO" id="GO:0046872">
    <property type="term" value="F:metal ion binding"/>
    <property type="evidence" value="ECO:0007669"/>
    <property type="project" value="UniProtKB-KW"/>
</dbReference>
<evidence type="ECO:0000256" key="13">
    <source>
        <dbReference type="ARBA" id="ARBA00022909"/>
    </source>
</evidence>
<comment type="similarity">
    <text evidence="4">Belongs to the folylpolyglutamate synthase family.</text>
</comment>
<dbReference type="Gene3D" id="3.40.1190.10">
    <property type="entry name" value="Mur-like, catalytic domain"/>
    <property type="match status" value="1"/>
</dbReference>
<dbReference type="Proteomes" id="UP001156601">
    <property type="component" value="Unassembled WGS sequence"/>
</dbReference>
<comment type="pathway">
    <text evidence="3">Cofactor biosynthesis; tetrahydrofolylpolyglutamate biosynthesis.</text>
</comment>
<dbReference type="EC" id="6.3.2.17" evidence="6"/>
<dbReference type="EMBL" id="BSOT01000005">
    <property type="protein sequence ID" value="GLR69449.1"/>
    <property type="molecule type" value="Genomic_DNA"/>
</dbReference>
<dbReference type="InterPro" id="IPR013221">
    <property type="entry name" value="Mur_ligase_cen"/>
</dbReference>
<comment type="pathway">
    <text evidence="2">Cofactor biosynthesis; tetrahydrofolate biosynthesis; 7,8-dihydrofolate from 2-amino-4-hydroxy-6-hydroxymethyl-7,8-dihydropteridine diphosphate and 4-aminobenzoate: step 2/2.</text>
</comment>
<dbReference type="NCBIfam" id="TIGR01499">
    <property type="entry name" value="folC"/>
    <property type="match status" value="1"/>
</dbReference>
<dbReference type="GO" id="GO:0004326">
    <property type="term" value="F:tetrahydrofolylpolyglutamate synthase activity"/>
    <property type="evidence" value="ECO:0007669"/>
    <property type="project" value="UniProtKB-EC"/>
</dbReference>
<comment type="function">
    <text evidence="1">Functions in two distinct reactions of the de novo folate biosynthetic pathway. Catalyzes the addition of a glutamate residue to dihydropteroate (7,8-dihydropteroate or H2Pte) to form dihydrofolate (7,8-dihydrofolate monoglutamate or H2Pte-Glu). Also catalyzes successive additions of L-glutamate to tetrahydrofolate or 10-formyltetrahydrofolate or 5,10-methylenetetrahydrofolate, leading to folylpolyglutamate derivatives.</text>
</comment>
<gene>
    <name evidence="23" type="primary">folC</name>
    <name evidence="23" type="ORF">GCM10007852_03570</name>
</gene>
<evidence type="ECO:0000256" key="3">
    <source>
        <dbReference type="ARBA" id="ARBA00005150"/>
    </source>
</evidence>
<protein>
    <recommendedName>
        <fullName evidence="7">Dihydrofolate synthase/folylpolyglutamate synthase</fullName>
        <ecNumber evidence="5">6.3.2.12</ecNumber>
        <ecNumber evidence="6">6.3.2.17</ecNumber>
    </recommendedName>
    <alternativeName>
        <fullName evidence="16">Folylpoly-gamma-glutamate synthetase-dihydrofolate synthetase</fullName>
    </alternativeName>
    <alternativeName>
        <fullName evidence="14">Folylpolyglutamate synthetase</fullName>
    </alternativeName>
    <alternativeName>
        <fullName evidence="15">Tetrahydrofolylpolyglutamate synthase</fullName>
    </alternativeName>
</protein>
<dbReference type="PANTHER" id="PTHR11136">
    <property type="entry name" value="FOLYLPOLYGLUTAMATE SYNTHASE-RELATED"/>
    <property type="match status" value="1"/>
</dbReference>
<keyword evidence="24" id="KW-1185">Reference proteome</keyword>
<dbReference type="PROSITE" id="PS01012">
    <property type="entry name" value="FOLYLPOLYGLU_SYNT_2"/>
    <property type="match status" value="1"/>
</dbReference>
<dbReference type="PIRSF" id="PIRSF001563">
    <property type="entry name" value="Folylpolyglu_synth"/>
    <property type="match status" value="1"/>
</dbReference>
<dbReference type="InterPro" id="IPR036565">
    <property type="entry name" value="Mur-like_cat_sf"/>
</dbReference>
<evidence type="ECO:0000256" key="4">
    <source>
        <dbReference type="ARBA" id="ARBA00008276"/>
    </source>
</evidence>
<evidence type="ECO:0000259" key="21">
    <source>
        <dbReference type="Pfam" id="PF02875"/>
    </source>
</evidence>
<evidence type="ECO:0000256" key="2">
    <source>
        <dbReference type="ARBA" id="ARBA00004799"/>
    </source>
</evidence>
<evidence type="ECO:0000256" key="19">
    <source>
        <dbReference type="ARBA" id="ARBA00049035"/>
    </source>
</evidence>
<dbReference type="Gene3D" id="3.90.190.20">
    <property type="entry name" value="Mur ligase, C-terminal domain"/>
    <property type="match status" value="1"/>
</dbReference>
<dbReference type="InterPro" id="IPR018109">
    <property type="entry name" value="Folylpolyglutamate_synth_CS"/>
</dbReference>
<evidence type="ECO:0000256" key="10">
    <source>
        <dbReference type="ARBA" id="ARBA00022741"/>
    </source>
</evidence>
<keyword evidence="11" id="KW-0067">ATP-binding</keyword>
<dbReference type="GO" id="GO:0046656">
    <property type="term" value="P:folic acid biosynthetic process"/>
    <property type="evidence" value="ECO:0007669"/>
    <property type="project" value="UniProtKB-KW"/>
</dbReference>
<reference evidence="23" key="1">
    <citation type="journal article" date="2014" name="Int. J. Syst. Evol. Microbiol.">
        <title>Complete genome sequence of Corynebacterium casei LMG S-19264T (=DSM 44701T), isolated from a smear-ripened cheese.</title>
        <authorList>
            <consortium name="US DOE Joint Genome Institute (JGI-PGF)"/>
            <person name="Walter F."/>
            <person name="Albersmeier A."/>
            <person name="Kalinowski J."/>
            <person name="Ruckert C."/>
        </authorList>
    </citation>
    <scope>NUCLEOTIDE SEQUENCE</scope>
    <source>
        <strain evidence="23">NBRC 110023</strain>
    </source>
</reference>
<comment type="catalytic activity">
    <reaction evidence="18">
        <text>10-formyltetrahydrofolyl-(gamma-L-Glu)(n) + L-glutamate + ATP = 10-formyltetrahydrofolyl-(gamma-L-Glu)(n+1) + ADP + phosphate + H(+)</text>
        <dbReference type="Rhea" id="RHEA:51904"/>
        <dbReference type="Rhea" id="RHEA-COMP:13088"/>
        <dbReference type="Rhea" id="RHEA-COMP:14300"/>
        <dbReference type="ChEBI" id="CHEBI:15378"/>
        <dbReference type="ChEBI" id="CHEBI:29985"/>
        <dbReference type="ChEBI" id="CHEBI:30616"/>
        <dbReference type="ChEBI" id="CHEBI:43474"/>
        <dbReference type="ChEBI" id="CHEBI:134413"/>
        <dbReference type="ChEBI" id="CHEBI:456216"/>
        <dbReference type="EC" id="6.3.2.17"/>
    </reaction>
</comment>
<accession>A0AA37SVH1</accession>
<keyword evidence="12" id="KW-0460">Magnesium</keyword>
<feature type="domain" description="Mur ligase C-terminal" evidence="21">
    <location>
        <begin position="328"/>
        <end position="461"/>
    </location>
</feature>
<keyword evidence="10" id="KW-0547">Nucleotide-binding</keyword>
<reference evidence="23" key="2">
    <citation type="submission" date="2023-01" db="EMBL/GenBank/DDBJ databases">
        <title>Draft genome sequence of Agaribacter marinus strain NBRC 110023.</title>
        <authorList>
            <person name="Sun Q."/>
            <person name="Mori K."/>
        </authorList>
    </citation>
    <scope>NUCLEOTIDE SEQUENCE</scope>
    <source>
        <strain evidence="23">NBRC 110023</strain>
    </source>
</reference>
<evidence type="ECO:0000256" key="8">
    <source>
        <dbReference type="ARBA" id="ARBA00022598"/>
    </source>
</evidence>
<evidence type="ECO:0000256" key="5">
    <source>
        <dbReference type="ARBA" id="ARBA00013023"/>
    </source>
</evidence>
<evidence type="ECO:0000256" key="6">
    <source>
        <dbReference type="ARBA" id="ARBA00013025"/>
    </source>
</evidence>
<evidence type="ECO:0000313" key="24">
    <source>
        <dbReference type="Proteomes" id="UP001156601"/>
    </source>
</evidence>
<evidence type="ECO:0000313" key="23">
    <source>
        <dbReference type="EMBL" id="GLR69449.1"/>
    </source>
</evidence>
<name>A0AA37SVH1_9ALTE</name>
<evidence type="ECO:0000256" key="9">
    <source>
        <dbReference type="ARBA" id="ARBA00022723"/>
    </source>
</evidence>
<feature type="domain" description="Mur ligase central" evidence="22">
    <location>
        <begin position="46"/>
        <end position="192"/>
    </location>
</feature>
<dbReference type="Pfam" id="PF08245">
    <property type="entry name" value="Mur_ligase_M"/>
    <property type="match status" value="1"/>
</dbReference>
<keyword evidence="8" id="KW-0436">Ligase</keyword>
<dbReference type="InterPro" id="IPR036615">
    <property type="entry name" value="Mur_ligase_C_dom_sf"/>
</dbReference>
<evidence type="ECO:0000256" key="14">
    <source>
        <dbReference type="ARBA" id="ARBA00030048"/>
    </source>
</evidence>
<dbReference type="EC" id="6.3.2.12" evidence="5"/>
<dbReference type="RefSeq" id="WP_284215782.1">
    <property type="nucleotide sequence ID" value="NZ_BSOT01000005.1"/>
</dbReference>
<evidence type="ECO:0000256" key="18">
    <source>
        <dbReference type="ARBA" id="ARBA00047808"/>
    </source>
</evidence>
<evidence type="ECO:0000256" key="15">
    <source>
        <dbReference type="ARBA" id="ARBA00030592"/>
    </source>
</evidence>
<keyword evidence="9" id="KW-0479">Metal-binding</keyword>
<evidence type="ECO:0000256" key="12">
    <source>
        <dbReference type="ARBA" id="ARBA00022842"/>
    </source>
</evidence>
<evidence type="ECO:0000256" key="1">
    <source>
        <dbReference type="ARBA" id="ARBA00002714"/>
    </source>
</evidence>
<dbReference type="GO" id="GO:0005737">
    <property type="term" value="C:cytoplasm"/>
    <property type="evidence" value="ECO:0007669"/>
    <property type="project" value="TreeGrafter"/>
</dbReference>